<dbReference type="EMBL" id="VBTY01000066">
    <property type="protein sequence ID" value="MDG3494813.1"/>
    <property type="molecule type" value="Genomic_DNA"/>
</dbReference>
<reference evidence="1" key="1">
    <citation type="submission" date="2019-05" db="EMBL/GenBank/DDBJ databases">
        <title>Whole genome sequencing of Pseudanabaena catenata USMAC16.</title>
        <authorList>
            <person name="Khan Z."/>
            <person name="Omar W.M."/>
            <person name="Convey P."/>
            <person name="Merican F."/>
            <person name="Najimudin N."/>
        </authorList>
    </citation>
    <scope>NUCLEOTIDE SEQUENCE</scope>
    <source>
        <strain evidence="1">USMAC16</strain>
    </source>
</reference>
<keyword evidence="2" id="KW-1185">Reference proteome</keyword>
<organism evidence="1 2">
    <name type="scientific">Pseudanabaena catenata USMAC16</name>
    <dbReference type="NCBI Taxonomy" id="1855837"/>
    <lineage>
        <taxon>Bacteria</taxon>
        <taxon>Bacillati</taxon>
        <taxon>Cyanobacteriota</taxon>
        <taxon>Cyanophyceae</taxon>
        <taxon>Pseudanabaenales</taxon>
        <taxon>Pseudanabaenaceae</taxon>
        <taxon>Pseudanabaena</taxon>
    </lineage>
</organism>
<dbReference type="AlphaFoldDB" id="A0A9X4M6U7"/>
<sequence length="63" mass="7104">MKTGQLSSSWSKILGNAYELRQLSDYDADFTGTLAEAEKILEQAKAFVAEVEQVLQELFGDRY</sequence>
<accession>A0A9X4M6U7</accession>
<dbReference type="Gene3D" id="1.20.120.330">
    <property type="entry name" value="Nucleotidyltransferases domain 2"/>
    <property type="match status" value="1"/>
</dbReference>
<gene>
    <name evidence="1" type="ORF">FEV09_09610</name>
</gene>
<name>A0A9X4M6U7_9CYAN</name>
<comment type="caution">
    <text evidence="1">The sequence shown here is derived from an EMBL/GenBank/DDBJ whole genome shotgun (WGS) entry which is preliminary data.</text>
</comment>
<evidence type="ECO:0000313" key="1">
    <source>
        <dbReference type="EMBL" id="MDG3494813.1"/>
    </source>
</evidence>
<evidence type="ECO:0000313" key="2">
    <source>
        <dbReference type="Proteomes" id="UP001152872"/>
    </source>
</evidence>
<proteinExistence type="predicted"/>
<protein>
    <submittedName>
        <fullName evidence="1">HEPN domain-containing protein</fullName>
    </submittedName>
</protein>
<dbReference type="Proteomes" id="UP001152872">
    <property type="component" value="Unassembled WGS sequence"/>
</dbReference>